<dbReference type="EMBL" id="FQVQ01000008">
    <property type="protein sequence ID" value="SHF41397.1"/>
    <property type="molecule type" value="Genomic_DNA"/>
</dbReference>
<dbReference type="Proteomes" id="UP000184147">
    <property type="component" value="Unassembled WGS sequence"/>
</dbReference>
<dbReference type="InterPro" id="IPR029063">
    <property type="entry name" value="SAM-dependent_MTases_sf"/>
</dbReference>
<dbReference type="InterPro" id="IPR002295">
    <property type="entry name" value="N4/N6-MTase_EcoPI_Mod-like"/>
</dbReference>
<evidence type="ECO:0000256" key="4">
    <source>
        <dbReference type="ARBA" id="ARBA00022679"/>
    </source>
</evidence>
<accession>A0A1M5BGJ0</accession>
<dbReference type="AlphaFoldDB" id="A0A1M5BGJ0"/>
<dbReference type="GO" id="GO:0009007">
    <property type="term" value="F:site-specific DNA-methyltransferase (adenine-specific) activity"/>
    <property type="evidence" value="ECO:0007669"/>
    <property type="project" value="UniProtKB-EC"/>
</dbReference>
<evidence type="ECO:0000313" key="8">
    <source>
        <dbReference type="EMBL" id="SHF41397.1"/>
    </source>
</evidence>
<dbReference type="GO" id="GO:0008170">
    <property type="term" value="F:N-methyltransferase activity"/>
    <property type="evidence" value="ECO:0007669"/>
    <property type="project" value="InterPro"/>
</dbReference>
<evidence type="ECO:0000256" key="1">
    <source>
        <dbReference type="ARBA" id="ARBA00006594"/>
    </source>
</evidence>
<dbReference type="GO" id="GO:0003677">
    <property type="term" value="F:DNA binding"/>
    <property type="evidence" value="ECO:0007669"/>
    <property type="project" value="InterPro"/>
</dbReference>
<keyword evidence="9" id="KW-1185">Reference proteome</keyword>
<dbReference type="InterPro" id="IPR002052">
    <property type="entry name" value="DNA_methylase_N6_adenine_CS"/>
</dbReference>
<reference evidence="8 9" key="1">
    <citation type="submission" date="2016-11" db="EMBL/GenBank/DDBJ databases">
        <authorList>
            <person name="Jaros S."/>
            <person name="Januszkiewicz K."/>
            <person name="Wedrychowicz H."/>
        </authorList>
    </citation>
    <scope>NUCLEOTIDE SEQUENCE [LARGE SCALE GENOMIC DNA]</scope>
    <source>
        <strain evidence="8 9">DSM 25660</strain>
    </source>
</reference>
<evidence type="ECO:0000256" key="3">
    <source>
        <dbReference type="ARBA" id="ARBA00022603"/>
    </source>
</evidence>
<dbReference type="SUPFAM" id="SSF53335">
    <property type="entry name" value="S-adenosyl-L-methionine-dependent methyltransferases"/>
    <property type="match status" value="1"/>
</dbReference>
<keyword evidence="3 8" id="KW-0489">Methyltransferase</keyword>
<dbReference type="RefSeq" id="WP_073363294.1">
    <property type="nucleotide sequence ID" value="NZ_FQVQ01000008.1"/>
</dbReference>
<organism evidence="8 9">
    <name type="scientific">Flavobacterium fontis</name>
    <dbReference type="NCBI Taxonomy" id="1124188"/>
    <lineage>
        <taxon>Bacteria</taxon>
        <taxon>Pseudomonadati</taxon>
        <taxon>Bacteroidota</taxon>
        <taxon>Flavobacteriia</taxon>
        <taxon>Flavobacteriales</taxon>
        <taxon>Flavobacteriaceae</taxon>
        <taxon>Flavobacterium</taxon>
    </lineage>
</organism>
<dbReference type="Gene3D" id="3.40.50.150">
    <property type="entry name" value="Vaccinia Virus protein VP39"/>
    <property type="match status" value="1"/>
</dbReference>
<evidence type="ECO:0000256" key="6">
    <source>
        <dbReference type="ARBA" id="ARBA00047942"/>
    </source>
</evidence>
<evidence type="ECO:0000313" key="9">
    <source>
        <dbReference type="Proteomes" id="UP000184147"/>
    </source>
</evidence>
<feature type="domain" description="DNA methylase N-4/N-6" evidence="7">
    <location>
        <begin position="115"/>
        <end position="485"/>
    </location>
</feature>
<dbReference type="PIRSF" id="PIRSF015855">
    <property type="entry name" value="TypeIII_Mtase_mKpnI"/>
    <property type="match status" value="1"/>
</dbReference>
<keyword evidence="4 8" id="KW-0808">Transferase</keyword>
<dbReference type="PRINTS" id="PR00506">
    <property type="entry name" value="D21N6MTFRASE"/>
</dbReference>
<dbReference type="Pfam" id="PF01555">
    <property type="entry name" value="N6_N4_Mtase"/>
    <property type="match status" value="1"/>
</dbReference>
<dbReference type="OrthoDB" id="9800801at2"/>
<dbReference type="GO" id="GO:0032259">
    <property type="term" value="P:methylation"/>
    <property type="evidence" value="ECO:0007669"/>
    <property type="project" value="UniProtKB-KW"/>
</dbReference>
<name>A0A1M5BGJ0_9FLAO</name>
<evidence type="ECO:0000256" key="5">
    <source>
        <dbReference type="ARBA" id="ARBA00022691"/>
    </source>
</evidence>
<proteinExistence type="inferred from homology"/>
<evidence type="ECO:0000259" key="7">
    <source>
        <dbReference type="Pfam" id="PF01555"/>
    </source>
</evidence>
<dbReference type="EC" id="2.1.1.72" evidence="2"/>
<sequence>MESINDFMPNSNDWNSERLQTLKHLYPDWFTNEGNLNIDEIKKAVNPSLINETERYEFRWFGKSQAKRNAFTPSNATLVFDEDRSINPDNSENLIIEGENLEVLKLLSQSYREKIKCIYIDPPYNKDKDFVYSDVFSQDKKSYWEDSQYMENGVIIDTNSETDGRFHSNWLNMMYSRLLISRQLLKNDGVIFISLDNSEIHHLRKLCDEVFGEENFIECITWNKRVPKNDKGIGNIHEYILIYVKDALIKHEFTMRKGGLDDVTNLISKLKKQKIAIPEAESQIKKLYKKNDFDRGITLYNSLDDNYRLWGKINMSWPNADTFGPRYDVIHPKTGMIVKVPDRGWRWKKETFDEAANFKDGKYQNVIELHDGSYMCGKIWFSKDENTQPSSITYFDEVESFLLRSIISMKSDGGIELEKIFDGKSYFSYPKPSSLIQLLIGSIKSDDNDIFLDYFGGSGTTGHAIFKLNSEENSNRKFILIQMPEATSEKSEAYKAGYKKISDITIERNKRVIQNIIKEKESKQPDLFTGDKKEDALQGLGFKVFKLQKSNFPRVDFAPDPEKTEEENIELLKTYIANKELQLVNAFNKPELLTEILLKNGYNLNHKLVLQTQFASNEVQLASDNEKETLICLDVVINPETVDYFKTNTDKKFICLERALDTTKKYNLKHYLGDKFNAF</sequence>
<keyword evidence="5" id="KW-0949">S-adenosyl-L-methionine</keyword>
<dbReference type="InterPro" id="IPR002941">
    <property type="entry name" value="DNA_methylase_N4/N6"/>
</dbReference>
<dbReference type="PROSITE" id="PS00092">
    <property type="entry name" value="N6_MTASE"/>
    <property type="match status" value="1"/>
</dbReference>
<comment type="similarity">
    <text evidence="1">Belongs to the N(4)/N(6)-methyltransferase family.</text>
</comment>
<comment type="catalytic activity">
    <reaction evidence="6">
        <text>a 2'-deoxyadenosine in DNA + S-adenosyl-L-methionine = an N(6)-methyl-2'-deoxyadenosine in DNA + S-adenosyl-L-homocysteine + H(+)</text>
        <dbReference type="Rhea" id="RHEA:15197"/>
        <dbReference type="Rhea" id="RHEA-COMP:12418"/>
        <dbReference type="Rhea" id="RHEA-COMP:12419"/>
        <dbReference type="ChEBI" id="CHEBI:15378"/>
        <dbReference type="ChEBI" id="CHEBI:57856"/>
        <dbReference type="ChEBI" id="CHEBI:59789"/>
        <dbReference type="ChEBI" id="CHEBI:90615"/>
        <dbReference type="ChEBI" id="CHEBI:90616"/>
        <dbReference type="EC" id="2.1.1.72"/>
    </reaction>
</comment>
<evidence type="ECO:0000256" key="2">
    <source>
        <dbReference type="ARBA" id="ARBA00011900"/>
    </source>
</evidence>
<gene>
    <name evidence="8" type="ORF">SAMN05444377_10873</name>
</gene>
<protein>
    <recommendedName>
        <fullName evidence="2">site-specific DNA-methyltransferase (adenine-specific)</fullName>
        <ecNumber evidence="2">2.1.1.72</ecNumber>
    </recommendedName>
</protein>
<dbReference type="STRING" id="1124188.SAMN05444377_10873"/>